<reference evidence="14" key="1">
    <citation type="submission" date="2013-11" db="EMBL/GenBank/DDBJ databases">
        <title>Genome sequence of the fusiform rust pathogen reveals effectors for host alternation and coevolution with pine.</title>
        <authorList>
            <consortium name="DOE Joint Genome Institute"/>
            <person name="Smith K."/>
            <person name="Pendleton A."/>
            <person name="Kubisiak T."/>
            <person name="Anderson C."/>
            <person name="Salamov A."/>
            <person name="Aerts A."/>
            <person name="Riley R."/>
            <person name="Clum A."/>
            <person name="Lindquist E."/>
            <person name="Ence D."/>
            <person name="Campbell M."/>
            <person name="Kronenberg Z."/>
            <person name="Feau N."/>
            <person name="Dhillon B."/>
            <person name="Hamelin R."/>
            <person name="Burleigh J."/>
            <person name="Smith J."/>
            <person name="Yandell M."/>
            <person name="Nelson C."/>
            <person name="Grigoriev I."/>
            <person name="Davis J."/>
        </authorList>
    </citation>
    <scope>NUCLEOTIDE SEQUENCE</scope>
    <source>
        <strain evidence="14">G11</strain>
    </source>
</reference>
<evidence type="ECO:0000256" key="1">
    <source>
        <dbReference type="ARBA" id="ARBA00004726"/>
    </source>
</evidence>
<keyword evidence="15" id="KW-1185">Reference proteome</keyword>
<dbReference type="PANTHER" id="PTHR23293:SF9">
    <property type="entry name" value="FAD SYNTHASE"/>
    <property type="match status" value="1"/>
</dbReference>
<dbReference type="GO" id="GO:0003919">
    <property type="term" value="F:FMN adenylyltransferase activity"/>
    <property type="evidence" value="ECO:0007669"/>
    <property type="project" value="UniProtKB-EC"/>
</dbReference>
<keyword evidence="7" id="KW-0547">Nucleotide-binding</keyword>
<protein>
    <recommendedName>
        <fullName evidence="2">FAD synthase</fullName>
        <ecNumber evidence="2">2.7.7.2</ecNumber>
    </recommendedName>
    <alternativeName>
        <fullName evidence="10">FAD pyrophosphorylase</fullName>
    </alternativeName>
    <alternativeName>
        <fullName evidence="11">FMN adenylyltransferase</fullName>
    </alternativeName>
</protein>
<name>A0A9P6NFE7_9BASI</name>
<dbReference type="CDD" id="cd23948">
    <property type="entry name" value="FAD_synthase"/>
    <property type="match status" value="1"/>
</dbReference>
<dbReference type="EC" id="2.7.7.2" evidence="2"/>
<evidence type="ECO:0000256" key="9">
    <source>
        <dbReference type="ARBA" id="ARBA00022840"/>
    </source>
</evidence>
<evidence type="ECO:0000256" key="11">
    <source>
        <dbReference type="ARBA" id="ARBA00031871"/>
    </source>
</evidence>
<sequence>MNPDTRPFDRDDAQAVYDLAASTAKPELAKKVAQALDVIQKSILEYGADEVALSFNGGKDCTVIIHLLAAALARSSNPNSKMRALYIRCRSPFGEVEDFMKACQARYNVELFSFEGNLKDGLQAFLSQASRRAILIGTRSTDPNGARLTALDPTDNDWPSVMRIHPILSWSYHDIWDFLRILRVGWCELYNMGYTSLGSTFNTRPNPHLASPMGWRPAWELTDGALERAGRSPCTVPTAQ</sequence>
<evidence type="ECO:0000256" key="8">
    <source>
        <dbReference type="ARBA" id="ARBA00022827"/>
    </source>
</evidence>
<evidence type="ECO:0000256" key="2">
    <source>
        <dbReference type="ARBA" id="ARBA00012393"/>
    </source>
</evidence>
<feature type="domain" description="Phosphoadenosine phosphosulphate reductase" evidence="13">
    <location>
        <begin position="51"/>
        <end position="111"/>
    </location>
</feature>
<comment type="catalytic activity">
    <reaction evidence="12">
        <text>FMN + ATP + H(+) = FAD + diphosphate</text>
        <dbReference type="Rhea" id="RHEA:17237"/>
        <dbReference type="ChEBI" id="CHEBI:15378"/>
        <dbReference type="ChEBI" id="CHEBI:30616"/>
        <dbReference type="ChEBI" id="CHEBI:33019"/>
        <dbReference type="ChEBI" id="CHEBI:57692"/>
        <dbReference type="ChEBI" id="CHEBI:58210"/>
        <dbReference type="EC" id="2.7.7.2"/>
    </reaction>
</comment>
<dbReference type="InterPro" id="IPR014729">
    <property type="entry name" value="Rossmann-like_a/b/a_fold"/>
</dbReference>
<evidence type="ECO:0000256" key="3">
    <source>
        <dbReference type="ARBA" id="ARBA00022630"/>
    </source>
</evidence>
<comment type="pathway">
    <text evidence="1">Cofactor biosynthesis; FAD biosynthesis; FAD from FMN: step 1/1.</text>
</comment>
<evidence type="ECO:0000313" key="14">
    <source>
        <dbReference type="EMBL" id="KAG0145049.1"/>
    </source>
</evidence>
<feature type="domain" description="Phosphoadenosine phosphosulphate reductase" evidence="13">
    <location>
        <begin position="122"/>
        <end position="205"/>
    </location>
</feature>
<proteinExistence type="predicted"/>
<comment type="caution">
    <text evidence="14">The sequence shown here is derived from an EMBL/GenBank/DDBJ whole genome shotgun (WGS) entry which is preliminary data.</text>
</comment>
<keyword evidence="8" id="KW-0274">FAD</keyword>
<dbReference type="Gene3D" id="3.40.50.620">
    <property type="entry name" value="HUPs"/>
    <property type="match status" value="1"/>
</dbReference>
<dbReference type="SUPFAM" id="SSF52402">
    <property type="entry name" value="Adenine nucleotide alpha hydrolases-like"/>
    <property type="match status" value="1"/>
</dbReference>
<dbReference type="GO" id="GO:0005524">
    <property type="term" value="F:ATP binding"/>
    <property type="evidence" value="ECO:0007669"/>
    <property type="project" value="UniProtKB-KW"/>
</dbReference>
<evidence type="ECO:0000313" key="15">
    <source>
        <dbReference type="Proteomes" id="UP000886653"/>
    </source>
</evidence>
<evidence type="ECO:0000256" key="5">
    <source>
        <dbReference type="ARBA" id="ARBA00022679"/>
    </source>
</evidence>
<organism evidence="14 15">
    <name type="scientific">Cronartium quercuum f. sp. fusiforme G11</name>
    <dbReference type="NCBI Taxonomy" id="708437"/>
    <lineage>
        <taxon>Eukaryota</taxon>
        <taxon>Fungi</taxon>
        <taxon>Dikarya</taxon>
        <taxon>Basidiomycota</taxon>
        <taxon>Pucciniomycotina</taxon>
        <taxon>Pucciniomycetes</taxon>
        <taxon>Pucciniales</taxon>
        <taxon>Coleosporiaceae</taxon>
        <taxon>Cronartium</taxon>
    </lineage>
</organism>
<evidence type="ECO:0000256" key="10">
    <source>
        <dbReference type="ARBA" id="ARBA00031145"/>
    </source>
</evidence>
<evidence type="ECO:0000256" key="7">
    <source>
        <dbReference type="ARBA" id="ARBA00022741"/>
    </source>
</evidence>
<evidence type="ECO:0000259" key="13">
    <source>
        <dbReference type="Pfam" id="PF01507"/>
    </source>
</evidence>
<evidence type="ECO:0000256" key="6">
    <source>
        <dbReference type="ARBA" id="ARBA00022695"/>
    </source>
</evidence>
<keyword evidence="4" id="KW-0288">FMN</keyword>
<keyword evidence="5" id="KW-0808">Transferase</keyword>
<dbReference type="Pfam" id="PF01507">
    <property type="entry name" value="PAPS_reduct"/>
    <property type="match status" value="2"/>
</dbReference>
<dbReference type="GO" id="GO:0006747">
    <property type="term" value="P:FAD biosynthetic process"/>
    <property type="evidence" value="ECO:0007669"/>
    <property type="project" value="TreeGrafter"/>
</dbReference>
<evidence type="ECO:0000256" key="12">
    <source>
        <dbReference type="ARBA" id="ARBA00049494"/>
    </source>
</evidence>
<dbReference type="EMBL" id="MU167283">
    <property type="protein sequence ID" value="KAG0145049.1"/>
    <property type="molecule type" value="Genomic_DNA"/>
</dbReference>
<keyword evidence="9" id="KW-0067">ATP-binding</keyword>
<dbReference type="Proteomes" id="UP000886653">
    <property type="component" value="Unassembled WGS sequence"/>
</dbReference>
<evidence type="ECO:0000256" key="4">
    <source>
        <dbReference type="ARBA" id="ARBA00022643"/>
    </source>
</evidence>
<accession>A0A9P6NFE7</accession>
<dbReference type="PANTHER" id="PTHR23293">
    <property type="entry name" value="FAD SYNTHETASE-RELATED FMN ADENYLYLTRANSFERASE"/>
    <property type="match status" value="1"/>
</dbReference>
<keyword evidence="6" id="KW-0548">Nucleotidyltransferase</keyword>
<dbReference type="AlphaFoldDB" id="A0A9P6NFE7"/>
<dbReference type="InterPro" id="IPR002500">
    <property type="entry name" value="PAPS_reduct_dom"/>
</dbReference>
<keyword evidence="3" id="KW-0285">Flavoprotein</keyword>
<gene>
    <name evidence="14" type="ORF">CROQUDRAFT_659108</name>
</gene>
<dbReference type="OrthoDB" id="270728at2759"/>